<evidence type="ECO:0000259" key="2">
    <source>
        <dbReference type="Pfam" id="PF13360"/>
    </source>
</evidence>
<dbReference type="Gene3D" id="2.130.10.10">
    <property type="entry name" value="YVTN repeat-like/Quinoprotein amine dehydrogenase"/>
    <property type="match status" value="1"/>
</dbReference>
<proteinExistence type="predicted"/>
<feature type="signal peptide" evidence="1">
    <location>
        <begin position="1"/>
        <end position="25"/>
    </location>
</feature>
<dbReference type="PANTHER" id="PTHR34512">
    <property type="entry name" value="CELL SURFACE PROTEIN"/>
    <property type="match status" value="1"/>
</dbReference>
<dbReference type="EMBL" id="JALIDZ010000006">
    <property type="protein sequence ID" value="MCT8973196.1"/>
    <property type="molecule type" value="Genomic_DNA"/>
</dbReference>
<organism evidence="3 4">
    <name type="scientific">Microbaculum marinisediminis</name>
    <dbReference type="NCBI Taxonomy" id="2931392"/>
    <lineage>
        <taxon>Bacteria</taxon>
        <taxon>Pseudomonadati</taxon>
        <taxon>Pseudomonadota</taxon>
        <taxon>Alphaproteobacteria</taxon>
        <taxon>Hyphomicrobiales</taxon>
        <taxon>Tepidamorphaceae</taxon>
        <taxon>Microbaculum</taxon>
    </lineage>
</organism>
<gene>
    <name evidence="3" type="ORF">MUB46_15135</name>
</gene>
<evidence type="ECO:0000256" key="1">
    <source>
        <dbReference type="SAM" id="SignalP"/>
    </source>
</evidence>
<keyword evidence="4" id="KW-1185">Reference proteome</keyword>
<reference evidence="3 4" key="1">
    <citation type="submission" date="2022-04" db="EMBL/GenBank/DDBJ databases">
        <authorList>
            <person name="Ye Y.-Q."/>
            <person name="Du Z.-J."/>
        </authorList>
    </citation>
    <scope>NUCLEOTIDE SEQUENCE [LARGE SCALE GENOMIC DNA]</scope>
    <source>
        <strain evidence="3 4">A6E488</strain>
    </source>
</reference>
<comment type="caution">
    <text evidence="3">The sequence shown here is derived from an EMBL/GenBank/DDBJ whole genome shotgun (WGS) entry which is preliminary data.</text>
</comment>
<dbReference type="InterPro" id="IPR018391">
    <property type="entry name" value="PQQ_b-propeller_rpt"/>
</dbReference>
<dbReference type="SMART" id="SM00564">
    <property type="entry name" value="PQQ"/>
    <property type="match status" value="7"/>
</dbReference>
<dbReference type="PROSITE" id="PS51257">
    <property type="entry name" value="PROKAR_LIPOPROTEIN"/>
    <property type="match status" value="1"/>
</dbReference>
<accession>A0AAW5QYR2</accession>
<sequence length="457" mass="46452">MAVFRTRSARILPAVLMVGAFALSACDSAPSLEDLSLVANPFAEKEKRLPGERRAVIQSTDGLVIDESAAAAPVSLPAAKDIGDWSQPGGNAANAPGNVAVGSGGSTWAASVAKVDRKGRLSSRPIVYRGLVIVMDQKASVSAYSLNGGGRGWTVSLRPEKEDSPSFNGGVAAEGGFVIAATGYGTVAGISANDGGILWSVELGAPARSAPTIANGKAYVVSSDNIVYAIAIDTGETVWTYSGIGSSAGVLGNASPAVVGNQVIVPYSSGEILSFDTENGEPKWLDALTGASRFTAVSGLTDVAASPVVYEGSVYAVSVSGRMIGVSVKDGNRLWAQNVASAHTPAVAGNAIFATTLGGTVVALDRKNGAVRWISDLTPETGDKKKKKNDVFSLAGPLLAGGQLWVGTSDGRIITLDPSSGSVVSAQTVGSPVYVNPIAAGGRILVLDNSGKLTAYN</sequence>
<evidence type="ECO:0000313" key="3">
    <source>
        <dbReference type="EMBL" id="MCT8973196.1"/>
    </source>
</evidence>
<dbReference type="PANTHER" id="PTHR34512:SF30">
    <property type="entry name" value="OUTER MEMBRANE PROTEIN ASSEMBLY FACTOR BAMB"/>
    <property type="match status" value="1"/>
</dbReference>
<keyword evidence="1" id="KW-0732">Signal</keyword>
<dbReference type="InterPro" id="IPR002372">
    <property type="entry name" value="PQQ_rpt_dom"/>
</dbReference>
<dbReference type="Proteomes" id="UP001320898">
    <property type="component" value="Unassembled WGS sequence"/>
</dbReference>
<evidence type="ECO:0000313" key="4">
    <source>
        <dbReference type="Proteomes" id="UP001320898"/>
    </source>
</evidence>
<dbReference type="InterPro" id="IPR011047">
    <property type="entry name" value="Quinoprotein_ADH-like_sf"/>
</dbReference>
<dbReference type="InterPro" id="IPR015943">
    <property type="entry name" value="WD40/YVTN_repeat-like_dom_sf"/>
</dbReference>
<dbReference type="SUPFAM" id="SSF50998">
    <property type="entry name" value="Quinoprotein alcohol dehydrogenase-like"/>
    <property type="match status" value="2"/>
</dbReference>
<protein>
    <submittedName>
        <fullName evidence="3">PQQ-binding-like beta-propeller repeat protein</fullName>
    </submittedName>
</protein>
<name>A0AAW5QYR2_9HYPH</name>
<dbReference type="RefSeq" id="WP_261616775.1">
    <property type="nucleotide sequence ID" value="NZ_JALIDZ010000006.1"/>
</dbReference>
<dbReference type="AlphaFoldDB" id="A0AAW5QYR2"/>
<dbReference type="Pfam" id="PF13360">
    <property type="entry name" value="PQQ_2"/>
    <property type="match status" value="1"/>
</dbReference>
<feature type="chain" id="PRO_5043633211" evidence="1">
    <location>
        <begin position="26"/>
        <end position="457"/>
    </location>
</feature>
<feature type="domain" description="Pyrrolo-quinoline quinone repeat" evidence="2">
    <location>
        <begin position="138"/>
        <end position="374"/>
    </location>
</feature>